<organism evidence="7 8">
    <name type="scientific">Fusarium phyllophilum</name>
    <dbReference type="NCBI Taxonomy" id="47803"/>
    <lineage>
        <taxon>Eukaryota</taxon>
        <taxon>Fungi</taxon>
        <taxon>Dikarya</taxon>
        <taxon>Ascomycota</taxon>
        <taxon>Pezizomycotina</taxon>
        <taxon>Sordariomycetes</taxon>
        <taxon>Hypocreomycetidae</taxon>
        <taxon>Hypocreales</taxon>
        <taxon>Nectriaceae</taxon>
        <taxon>Fusarium</taxon>
        <taxon>Fusarium fujikuroi species complex</taxon>
    </lineage>
</organism>
<dbReference type="EMBL" id="JAAOAQ010000161">
    <property type="protein sequence ID" value="KAF5563963.1"/>
    <property type="molecule type" value="Genomic_DNA"/>
</dbReference>
<dbReference type="PRINTS" id="PR00463">
    <property type="entry name" value="EP450I"/>
</dbReference>
<dbReference type="PANTHER" id="PTHR24305">
    <property type="entry name" value="CYTOCHROME P450"/>
    <property type="match status" value="1"/>
</dbReference>
<keyword evidence="4" id="KW-0560">Oxidoreductase</keyword>
<dbReference type="Proteomes" id="UP000582016">
    <property type="component" value="Unassembled WGS sequence"/>
</dbReference>
<dbReference type="GO" id="GO:0004497">
    <property type="term" value="F:monooxygenase activity"/>
    <property type="evidence" value="ECO:0007669"/>
    <property type="project" value="UniProtKB-KW"/>
</dbReference>
<keyword evidence="3 6" id="KW-0479">Metal-binding</keyword>
<evidence type="ECO:0000256" key="4">
    <source>
        <dbReference type="ARBA" id="ARBA00023002"/>
    </source>
</evidence>
<evidence type="ECO:0000256" key="6">
    <source>
        <dbReference type="PIRSR" id="PIRSR602401-1"/>
    </source>
</evidence>
<protein>
    <submittedName>
        <fullName evidence="7">Benzoate 4-monooxygenase cytochrome P450</fullName>
    </submittedName>
</protein>
<dbReference type="InterPro" id="IPR036396">
    <property type="entry name" value="Cyt_P450_sf"/>
</dbReference>
<accession>A0A8H5NGK0</accession>
<dbReference type="Pfam" id="PF00067">
    <property type="entry name" value="p450"/>
    <property type="match status" value="2"/>
</dbReference>
<dbReference type="PANTHER" id="PTHR24305:SF96">
    <property type="entry name" value="CYTOCHROME P450 MONOOXYGENASE STCB-RELATED"/>
    <property type="match status" value="1"/>
</dbReference>
<evidence type="ECO:0000256" key="1">
    <source>
        <dbReference type="ARBA" id="ARBA00010617"/>
    </source>
</evidence>
<evidence type="ECO:0000256" key="3">
    <source>
        <dbReference type="ARBA" id="ARBA00022723"/>
    </source>
</evidence>
<evidence type="ECO:0000256" key="5">
    <source>
        <dbReference type="ARBA" id="ARBA00023004"/>
    </source>
</evidence>
<dbReference type="GO" id="GO:0020037">
    <property type="term" value="F:heme binding"/>
    <property type="evidence" value="ECO:0007669"/>
    <property type="project" value="InterPro"/>
</dbReference>
<dbReference type="GO" id="GO:0016705">
    <property type="term" value="F:oxidoreductase activity, acting on paired donors, with incorporation or reduction of molecular oxygen"/>
    <property type="evidence" value="ECO:0007669"/>
    <property type="project" value="InterPro"/>
</dbReference>
<evidence type="ECO:0000256" key="2">
    <source>
        <dbReference type="ARBA" id="ARBA00022617"/>
    </source>
</evidence>
<feature type="binding site" description="axial binding residue" evidence="6">
    <location>
        <position position="203"/>
    </location>
    <ligand>
        <name>heme</name>
        <dbReference type="ChEBI" id="CHEBI:30413"/>
    </ligand>
    <ligandPart>
        <name>Fe</name>
        <dbReference type="ChEBI" id="CHEBI:18248"/>
    </ligandPart>
</feature>
<name>A0A8H5NGK0_9HYPO</name>
<dbReference type="InterPro" id="IPR001128">
    <property type="entry name" value="Cyt_P450"/>
</dbReference>
<dbReference type="OrthoDB" id="1470350at2759"/>
<dbReference type="Gene3D" id="1.10.630.10">
    <property type="entry name" value="Cytochrome P450"/>
    <property type="match status" value="2"/>
</dbReference>
<dbReference type="SUPFAM" id="SSF48264">
    <property type="entry name" value="Cytochrome P450"/>
    <property type="match status" value="1"/>
</dbReference>
<sequence>MPTVNKRIELSPLFDLMFLLPLPQVKKFSERFQRILKYGEESIRRLQLAQLTGSLDTPIFFDKIMNPKNKENALTDLEMQQEAAELMITGTDTTSNTLTYLVWSVLQDADLVKLPYLNAVVRDSLRLYGAASGAHQRDVPEDGWETCGYVIPDTVTVSTQASSLHRLPEVFPNPYRFDPDRWLNPTAEMQDAYIPFGGGPGICIGIHLAYMELRVTTAAFFRKFRGAQVHPSMTKDDMELENYTLIAPKSHKCLITL</sequence>
<keyword evidence="5 6" id="KW-0408">Iron</keyword>
<dbReference type="AlphaFoldDB" id="A0A8H5NGK0"/>
<gene>
    <name evidence="7" type="ORF">FPHYL_4990</name>
</gene>
<reference evidence="7 8" key="1">
    <citation type="submission" date="2020-05" db="EMBL/GenBank/DDBJ databases">
        <title>Identification and distribution of gene clusters putatively required for synthesis of sphingolipid metabolism inhibitors in phylogenetically diverse species of the filamentous fungus Fusarium.</title>
        <authorList>
            <person name="Kim H.-S."/>
            <person name="Busman M."/>
            <person name="Brown D.W."/>
            <person name="Divon H."/>
            <person name="Uhlig S."/>
            <person name="Proctor R.H."/>
        </authorList>
    </citation>
    <scope>NUCLEOTIDE SEQUENCE [LARGE SCALE GENOMIC DNA]</scope>
    <source>
        <strain evidence="7 8">NRRL 13617</strain>
    </source>
</reference>
<keyword evidence="7" id="KW-0503">Monooxygenase</keyword>
<comment type="cofactor">
    <cofactor evidence="6">
        <name>heme</name>
        <dbReference type="ChEBI" id="CHEBI:30413"/>
    </cofactor>
</comment>
<keyword evidence="2 6" id="KW-0349">Heme</keyword>
<dbReference type="InterPro" id="IPR050121">
    <property type="entry name" value="Cytochrome_P450_monoxygenase"/>
</dbReference>
<comment type="similarity">
    <text evidence="1">Belongs to the cytochrome P450 family.</text>
</comment>
<dbReference type="InterPro" id="IPR002401">
    <property type="entry name" value="Cyt_P450_E_grp-I"/>
</dbReference>
<dbReference type="GO" id="GO:0005506">
    <property type="term" value="F:iron ion binding"/>
    <property type="evidence" value="ECO:0007669"/>
    <property type="project" value="InterPro"/>
</dbReference>
<evidence type="ECO:0000313" key="7">
    <source>
        <dbReference type="EMBL" id="KAF5563963.1"/>
    </source>
</evidence>
<comment type="caution">
    <text evidence="7">The sequence shown here is derived from an EMBL/GenBank/DDBJ whole genome shotgun (WGS) entry which is preliminary data.</text>
</comment>
<proteinExistence type="inferred from homology"/>
<keyword evidence="8" id="KW-1185">Reference proteome</keyword>
<evidence type="ECO:0000313" key="8">
    <source>
        <dbReference type="Proteomes" id="UP000582016"/>
    </source>
</evidence>
<dbReference type="PRINTS" id="PR00385">
    <property type="entry name" value="P450"/>
</dbReference>